<sequence length="434" mass="48284">MSSAELQIDPYGPVFISYRHSDGKSIADRVSTLLKSVGVPVWIDSEAMQVGHIEKRVNRAIEQTISGAVVISTEDTARSDVISKNEVPGLLRLLDNDPTFPICIINVNDKDAVREGLDYSAPDRRMRTVTVESDLRGPLSSIKQFGVEEEDLIALVGAMATERVKRIHQACQEKDDRIVRLGLYSWEESVDHASSGNHLDLRLAAPKSGDRFNREALKTFKDTLKETRKAVESVSPSVLQVEGRAHLFLAFVLGAQFPETFVKRAIVRQSGENWGRENNGDQNESFLHLTDQRVCNESSAGRARVAVYLDLVAGRLDSAFTSFVEANKEKISYSARIGMREPGQIDPNDGARIAREASNLIRDLSSPHGSSSHGAAHIDLMMRCPLPLAFLIGRNVNTLSFTVYEYERDKDRYVPMLDVDTFNNRSNVITKVLV</sequence>
<keyword evidence="4" id="KW-1185">Reference proteome</keyword>
<proteinExistence type="predicted"/>
<feature type="domain" description="TIR" evidence="1">
    <location>
        <begin position="14"/>
        <end position="86"/>
    </location>
</feature>
<dbReference type="Pfam" id="PF18145">
    <property type="entry name" value="SAVED"/>
    <property type="match status" value="1"/>
</dbReference>
<evidence type="ECO:0000313" key="4">
    <source>
        <dbReference type="Proteomes" id="UP001289581"/>
    </source>
</evidence>
<feature type="domain" description="SMODS-associated and fused to various effectors" evidence="2">
    <location>
        <begin position="220"/>
        <end position="418"/>
    </location>
</feature>
<name>A0AAW9L0C2_9ACTO</name>
<dbReference type="GO" id="GO:0007165">
    <property type="term" value="P:signal transduction"/>
    <property type="evidence" value="ECO:0007669"/>
    <property type="project" value="InterPro"/>
</dbReference>
<dbReference type="InterPro" id="IPR000157">
    <property type="entry name" value="TIR_dom"/>
</dbReference>
<dbReference type="Proteomes" id="UP001289581">
    <property type="component" value="Unassembled WGS sequence"/>
</dbReference>
<evidence type="ECO:0000259" key="1">
    <source>
        <dbReference type="Pfam" id="PF13676"/>
    </source>
</evidence>
<comment type="caution">
    <text evidence="3">The sequence shown here is derived from an EMBL/GenBank/DDBJ whole genome shotgun (WGS) entry which is preliminary data.</text>
</comment>
<dbReference type="AlphaFoldDB" id="A0AAW9L0C2"/>
<organism evidence="3 4">
    <name type="scientific">Actinomyces oris</name>
    <dbReference type="NCBI Taxonomy" id="544580"/>
    <lineage>
        <taxon>Bacteria</taxon>
        <taxon>Bacillati</taxon>
        <taxon>Actinomycetota</taxon>
        <taxon>Actinomycetes</taxon>
        <taxon>Actinomycetales</taxon>
        <taxon>Actinomycetaceae</taxon>
        <taxon>Actinomyces</taxon>
    </lineage>
</organism>
<dbReference type="InterPro" id="IPR040836">
    <property type="entry name" value="SAVED"/>
</dbReference>
<dbReference type="Gene3D" id="3.40.50.10140">
    <property type="entry name" value="Toll/interleukin-1 receptor homology (TIR) domain"/>
    <property type="match status" value="1"/>
</dbReference>
<evidence type="ECO:0000259" key="2">
    <source>
        <dbReference type="Pfam" id="PF18145"/>
    </source>
</evidence>
<reference evidence="3 4" key="1">
    <citation type="submission" date="2023-06" db="EMBL/GenBank/DDBJ databases">
        <title>Actinomyces orist ORNL 0101 HMT-893 genome.</title>
        <authorList>
            <person name="Johnston C.D."/>
            <person name="Chen T."/>
            <person name="Dewhirst F.E."/>
        </authorList>
    </citation>
    <scope>NUCLEOTIDE SEQUENCE [LARGE SCALE GENOMIC DNA]</scope>
    <source>
        <strain evidence="3 4">ORNL 0101</strain>
    </source>
</reference>
<dbReference type="InterPro" id="IPR035897">
    <property type="entry name" value="Toll_tir_struct_dom_sf"/>
</dbReference>
<accession>A0AAW9L0C2</accession>
<gene>
    <name evidence="3" type="ORF">QU665_09780</name>
</gene>
<dbReference type="NCBIfam" id="NF033611">
    <property type="entry name" value="SAVED"/>
    <property type="match status" value="1"/>
</dbReference>
<dbReference type="RefSeq" id="WP_075393327.1">
    <property type="nucleotide sequence ID" value="NZ_JAXBCZ010000001.1"/>
</dbReference>
<dbReference type="Pfam" id="PF13676">
    <property type="entry name" value="TIR_2"/>
    <property type="match status" value="1"/>
</dbReference>
<dbReference type="EMBL" id="JAXBCZ010000001">
    <property type="protein sequence ID" value="MEA1305349.1"/>
    <property type="molecule type" value="Genomic_DNA"/>
</dbReference>
<protein>
    <submittedName>
        <fullName evidence="3">SAVED domain-containing protein</fullName>
    </submittedName>
</protein>
<evidence type="ECO:0000313" key="3">
    <source>
        <dbReference type="EMBL" id="MEA1305349.1"/>
    </source>
</evidence>
<dbReference type="SUPFAM" id="SSF52200">
    <property type="entry name" value="Toll/Interleukin receptor TIR domain"/>
    <property type="match status" value="1"/>
</dbReference>